<organism evidence="2 3">
    <name type="scientific">Variovorax guangxiensis</name>
    <dbReference type="NCBI Taxonomy" id="1775474"/>
    <lineage>
        <taxon>Bacteria</taxon>
        <taxon>Pseudomonadati</taxon>
        <taxon>Pseudomonadota</taxon>
        <taxon>Betaproteobacteria</taxon>
        <taxon>Burkholderiales</taxon>
        <taxon>Comamonadaceae</taxon>
        <taxon>Variovorax</taxon>
    </lineage>
</organism>
<dbReference type="Proteomes" id="UP000319212">
    <property type="component" value="Unassembled WGS sequence"/>
</dbReference>
<sequence>MGRFFIAETQSMHQATARVSRTLILLLTAAAACTAAMAQPSRWVPLPGVGLGKDVSAIQFDPRGLIEVANHNADDDRPYPVALVLVDFSRERDTGMLGTYRSTVDTVAIDCAGQRAQNLQKRLYAQAGGKERTAIMGTLALWKWDPEQATHPALARPLFAQVCKN</sequence>
<name>A0A502DXW5_9BURK</name>
<evidence type="ECO:0000313" key="3">
    <source>
        <dbReference type="Proteomes" id="UP000319212"/>
    </source>
</evidence>
<gene>
    <name evidence="2" type="ORF">EAH82_02250</name>
</gene>
<feature type="chain" id="PRO_5021347523" evidence="1">
    <location>
        <begin position="39"/>
        <end position="165"/>
    </location>
</feature>
<comment type="caution">
    <text evidence="2">The sequence shown here is derived from an EMBL/GenBank/DDBJ whole genome shotgun (WGS) entry which is preliminary data.</text>
</comment>
<dbReference type="EMBL" id="RCZI01000001">
    <property type="protein sequence ID" value="TPG30335.1"/>
    <property type="molecule type" value="Genomic_DNA"/>
</dbReference>
<proteinExistence type="predicted"/>
<dbReference type="PROSITE" id="PS51257">
    <property type="entry name" value="PROKAR_LIPOPROTEIN"/>
    <property type="match status" value="1"/>
</dbReference>
<accession>A0A502DXW5</accession>
<feature type="signal peptide" evidence="1">
    <location>
        <begin position="1"/>
        <end position="38"/>
    </location>
</feature>
<keyword evidence="1" id="KW-0732">Signal</keyword>
<dbReference type="AlphaFoldDB" id="A0A502DXW5"/>
<reference evidence="2 3" key="1">
    <citation type="journal article" date="2019" name="Environ. Microbiol.">
        <title>Species interactions and distinct microbial communities in high Arctic permafrost affected cryosols are associated with the CH4 and CO2 gas fluxes.</title>
        <authorList>
            <person name="Altshuler I."/>
            <person name="Hamel J."/>
            <person name="Turney S."/>
            <person name="Magnuson E."/>
            <person name="Levesque R."/>
            <person name="Greer C."/>
            <person name="Whyte L.G."/>
        </authorList>
    </citation>
    <scope>NUCLEOTIDE SEQUENCE [LARGE SCALE GENOMIC DNA]</scope>
    <source>
        <strain evidence="2 3">S06.C</strain>
    </source>
</reference>
<protein>
    <submittedName>
        <fullName evidence="2">Uncharacterized protein</fullName>
    </submittedName>
</protein>
<evidence type="ECO:0000313" key="2">
    <source>
        <dbReference type="EMBL" id="TPG30335.1"/>
    </source>
</evidence>
<evidence type="ECO:0000256" key="1">
    <source>
        <dbReference type="SAM" id="SignalP"/>
    </source>
</evidence>